<accession>A0ABU4RKS7</accession>
<dbReference type="InterPro" id="IPR051691">
    <property type="entry name" value="Metab_Enz_Cyan_OpOx_G3PDH"/>
</dbReference>
<keyword evidence="1" id="KW-0560">Oxidoreductase</keyword>
<dbReference type="Gene3D" id="3.50.50.60">
    <property type="entry name" value="FAD/NAD(P)-binding domain"/>
    <property type="match status" value="2"/>
</dbReference>
<organism evidence="3 4">
    <name type="scientific">Terrihabitans rhizophilus</name>
    <dbReference type="NCBI Taxonomy" id="3092662"/>
    <lineage>
        <taxon>Bacteria</taxon>
        <taxon>Pseudomonadati</taxon>
        <taxon>Pseudomonadota</taxon>
        <taxon>Alphaproteobacteria</taxon>
        <taxon>Hyphomicrobiales</taxon>
        <taxon>Terrihabitans</taxon>
    </lineage>
</organism>
<dbReference type="InterPro" id="IPR036188">
    <property type="entry name" value="FAD/NAD-bd_sf"/>
</dbReference>
<dbReference type="PANTHER" id="PTHR42949">
    <property type="entry name" value="ANAEROBIC GLYCEROL-3-PHOSPHATE DEHYDROGENASE SUBUNIT B"/>
    <property type="match status" value="1"/>
</dbReference>
<dbReference type="Proteomes" id="UP001274321">
    <property type="component" value="Unassembled WGS sequence"/>
</dbReference>
<evidence type="ECO:0000259" key="2">
    <source>
        <dbReference type="Pfam" id="PF07992"/>
    </source>
</evidence>
<feature type="domain" description="FAD/NAD(P)-binding" evidence="2">
    <location>
        <begin position="7"/>
        <end position="296"/>
    </location>
</feature>
<evidence type="ECO:0000313" key="4">
    <source>
        <dbReference type="Proteomes" id="UP001274321"/>
    </source>
</evidence>
<evidence type="ECO:0000256" key="1">
    <source>
        <dbReference type="ARBA" id="ARBA00023002"/>
    </source>
</evidence>
<reference evidence="3 4" key="1">
    <citation type="submission" date="2023-11" db="EMBL/GenBank/DDBJ databases">
        <authorList>
            <person name="Bao R."/>
        </authorList>
    </citation>
    <scope>NUCLEOTIDE SEQUENCE [LARGE SCALE GENOMIC DNA]</scope>
    <source>
        <strain evidence="3 4">PJ23</strain>
    </source>
</reference>
<dbReference type="PRINTS" id="PR00419">
    <property type="entry name" value="ADXRDTASE"/>
</dbReference>
<gene>
    <name evidence="3" type="ORF">SCD90_01940</name>
</gene>
<sequence>MNEHRCDVLIVGAGPAGLGAAARLRERGVSRVLVVDREAEAGGVPRHCHHSPFGMREFGRILTGRGYARRLAERAIVAGAEIRLRTSVVSIDRDEDLSVLVTGDDGPALIRAFRIMLATGGREMPRAARLISGERPLGVINTGALQAMPPQLAAFRRPLILGTELVALSALLTCRGRGMRPVMMVEETPYPLVRPAFMALPRLLGVPVRYGARVLDIRGRPRVEAVTLGFPDGSAEDIACDGVVFAGRFTPESALARIAGLDVDAGTGGPVIDQFGRCSDPRIFAAGNVLRPVETAGWCWAEGGQIAGFMAQELAGGLPPPGREVAVHRGAGVAYAVPQRLVPGEGGLDSLQLRVERPVRGLSVAAGSTILARVGGTAMPARRIALPLPSGVTESLTVQTGPSA</sequence>
<dbReference type="PANTHER" id="PTHR42949:SF3">
    <property type="entry name" value="ANAEROBIC GLYCEROL-3-PHOSPHATE DEHYDROGENASE SUBUNIT B"/>
    <property type="match status" value="1"/>
</dbReference>
<name>A0ABU4RKS7_9HYPH</name>
<keyword evidence="4" id="KW-1185">Reference proteome</keyword>
<dbReference type="RefSeq" id="WP_319842929.1">
    <property type="nucleotide sequence ID" value="NZ_JAXAFJ010000001.1"/>
</dbReference>
<comment type="caution">
    <text evidence="3">The sequence shown here is derived from an EMBL/GenBank/DDBJ whole genome shotgun (WGS) entry which is preliminary data.</text>
</comment>
<dbReference type="SUPFAM" id="SSF51905">
    <property type="entry name" value="FAD/NAD(P)-binding domain"/>
    <property type="match status" value="1"/>
</dbReference>
<dbReference type="InterPro" id="IPR023753">
    <property type="entry name" value="FAD/NAD-binding_dom"/>
</dbReference>
<protein>
    <submittedName>
        <fullName evidence="3">FAD-dependent oxidoreductase</fullName>
    </submittedName>
</protein>
<dbReference type="Pfam" id="PF07992">
    <property type="entry name" value="Pyr_redox_2"/>
    <property type="match status" value="1"/>
</dbReference>
<evidence type="ECO:0000313" key="3">
    <source>
        <dbReference type="EMBL" id="MDX6804813.1"/>
    </source>
</evidence>
<dbReference type="EMBL" id="JAXAFJ010000001">
    <property type="protein sequence ID" value="MDX6804813.1"/>
    <property type="molecule type" value="Genomic_DNA"/>
</dbReference>
<proteinExistence type="predicted"/>